<evidence type="ECO:0000256" key="1">
    <source>
        <dbReference type="ARBA" id="ARBA00005417"/>
    </source>
</evidence>
<dbReference type="InterPro" id="IPR017871">
    <property type="entry name" value="ABC_transporter-like_CS"/>
</dbReference>
<evidence type="ECO:0000259" key="5">
    <source>
        <dbReference type="PROSITE" id="PS50893"/>
    </source>
</evidence>
<evidence type="ECO:0000256" key="2">
    <source>
        <dbReference type="ARBA" id="ARBA00022448"/>
    </source>
</evidence>
<dbReference type="InterPro" id="IPR003593">
    <property type="entry name" value="AAA+_ATPase"/>
</dbReference>
<dbReference type="PANTHER" id="PTHR43230">
    <property type="entry name" value="ABC-TYPE DIPEPTIDE/OLIGOPEPTIDE TRANSPORT SYSTEM, ATPASE COMPONENT"/>
    <property type="match status" value="1"/>
</dbReference>
<accession>A0ABW4JIJ0</accession>
<dbReference type="Proteomes" id="UP001597079">
    <property type="component" value="Unassembled WGS sequence"/>
</dbReference>
<organism evidence="6 7">
    <name type="scientific">Alicyclobacillus fodiniaquatilis</name>
    <dbReference type="NCBI Taxonomy" id="1661150"/>
    <lineage>
        <taxon>Bacteria</taxon>
        <taxon>Bacillati</taxon>
        <taxon>Bacillota</taxon>
        <taxon>Bacilli</taxon>
        <taxon>Bacillales</taxon>
        <taxon>Alicyclobacillaceae</taxon>
        <taxon>Alicyclobacillus</taxon>
    </lineage>
</organism>
<evidence type="ECO:0000256" key="3">
    <source>
        <dbReference type="ARBA" id="ARBA00022741"/>
    </source>
</evidence>
<evidence type="ECO:0000256" key="4">
    <source>
        <dbReference type="ARBA" id="ARBA00022840"/>
    </source>
</evidence>
<keyword evidence="3" id="KW-0547">Nucleotide-binding</keyword>
<dbReference type="SUPFAM" id="SSF52540">
    <property type="entry name" value="P-loop containing nucleoside triphosphate hydrolases"/>
    <property type="match status" value="1"/>
</dbReference>
<proteinExistence type="inferred from homology"/>
<dbReference type="InterPro" id="IPR013563">
    <property type="entry name" value="Oligopep_ABC_C"/>
</dbReference>
<evidence type="ECO:0000313" key="6">
    <source>
        <dbReference type="EMBL" id="MFD1675546.1"/>
    </source>
</evidence>
<dbReference type="Pfam" id="PF00005">
    <property type="entry name" value="ABC_tran"/>
    <property type="match status" value="1"/>
</dbReference>
<dbReference type="InterPro" id="IPR027417">
    <property type="entry name" value="P-loop_NTPase"/>
</dbReference>
<name>A0ABW4JIJ0_9BACL</name>
<comment type="caution">
    <text evidence="6">The sequence shown here is derived from an EMBL/GenBank/DDBJ whole genome shotgun (WGS) entry which is preliminary data.</text>
</comment>
<feature type="domain" description="ABC transporter" evidence="5">
    <location>
        <begin position="2"/>
        <end position="256"/>
    </location>
</feature>
<protein>
    <submittedName>
        <fullName evidence="6">ABC transporter ATP-binding protein</fullName>
    </submittedName>
</protein>
<dbReference type="RefSeq" id="WP_377943426.1">
    <property type="nucleotide sequence ID" value="NZ_JBHUCX010000029.1"/>
</dbReference>
<keyword evidence="2" id="KW-0813">Transport</keyword>
<dbReference type="PANTHER" id="PTHR43230:SF3">
    <property type="entry name" value="ABC-TYPE DIPEPTIDE_OLIGOPEPTIDE TRANSPORT SYSTEM, ATPASE COMPONENT"/>
    <property type="match status" value="1"/>
</dbReference>
<dbReference type="PROSITE" id="PS50893">
    <property type="entry name" value="ABC_TRANSPORTER_2"/>
    <property type="match status" value="1"/>
</dbReference>
<dbReference type="Gene3D" id="3.40.50.300">
    <property type="entry name" value="P-loop containing nucleotide triphosphate hydrolases"/>
    <property type="match status" value="1"/>
</dbReference>
<sequence>MIEIKNLEMTFPGNGGLLSQTSFKALRGINMKIQDGSAISVIGESGCGKTTLGRILAGYQRHTDGHVYFDGRDVDTLNKKERKAEFLKVQLIQQDPYAALNPSRTLGKALYEPLRLRAKAIGENHAWIEKRMEYLLALVGLDPVSTVHKYQHNLSGGQRQRFVIARSLTVDPKVLIADEAVSMIDVSLRLEVLNLLNDLRSRLGISVIFITHDVAAARYIADESQLYVIYKGEIVEQGKTDEVISKPMHPYTQSLLSAMPVLKGLESPGPERFDPIEAPNEDPVDTHCLFAQRCPFAQDKCFKEHPQLEKVVDDSRFTACFYPTPRRVAPVSNERDVS</sequence>
<gene>
    <name evidence="6" type="ORF">ACFSB2_12660</name>
</gene>
<keyword evidence="4 6" id="KW-0067">ATP-binding</keyword>
<dbReference type="EMBL" id="JBHUCX010000029">
    <property type="protein sequence ID" value="MFD1675546.1"/>
    <property type="molecule type" value="Genomic_DNA"/>
</dbReference>
<dbReference type="InterPro" id="IPR003439">
    <property type="entry name" value="ABC_transporter-like_ATP-bd"/>
</dbReference>
<dbReference type="NCBIfam" id="TIGR01727">
    <property type="entry name" value="oligo_HPY"/>
    <property type="match status" value="1"/>
</dbReference>
<dbReference type="PROSITE" id="PS00211">
    <property type="entry name" value="ABC_TRANSPORTER_1"/>
    <property type="match status" value="1"/>
</dbReference>
<reference evidence="7" key="1">
    <citation type="journal article" date="2019" name="Int. J. Syst. Evol. Microbiol.">
        <title>The Global Catalogue of Microorganisms (GCM) 10K type strain sequencing project: providing services to taxonomists for standard genome sequencing and annotation.</title>
        <authorList>
            <consortium name="The Broad Institute Genomics Platform"/>
            <consortium name="The Broad Institute Genome Sequencing Center for Infectious Disease"/>
            <person name="Wu L."/>
            <person name="Ma J."/>
        </authorList>
    </citation>
    <scope>NUCLEOTIDE SEQUENCE [LARGE SCALE GENOMIC DNA]</scope>
    <source>
        <strain evidence="7">CGMCC 1.12286</strain>
    </source>
</reference>
<dbReference type="SMART" id="SM00382">
    <property type="entry name" value="AAA"/>
    <property type="match status" value="1"/>
</dbReference>
<evidence type="ECO:0000313" key="7">
    <source>
        <dbReference type="Proteomes" id="UP001597079"/>
    </source>
</evidence>
<comment type="similarity">
    <text evidence="1">Belongs to the ABC transporter superfamily.</text>
</comment>
<dbReference type="CDD" id="cd03257">
    <property type="entry name" value="ABC_NikE_OppD_transporters"/>
    <property type="match status" value="1"/>
</dbReference>
<dbReference type="GO" id="GO:0005524">
    <property type="term" value="F:ATP binding"/>
    <property type="evidence" value="ECO:0007669"/>
    <property type="project" value="UniProtKB-KW"/>
</dbReference>
<dbReference type="Pfam" id="PF08352">
    <property type="entry name" value="oligo_HPY"/>
    <property type="match status" value="1"/>
</dbReference>
<keyword evidence="7" id="KW-1185">Reference proteome</keyword>